<dbReference type="AlphaFoldDB" id="A8F7J9"/>
<evidence type="ECO:0000313" key="10">
    <source>
        <dbReference type="Proteomes" id="UP000002016"/>
    </source>
</evidence>
<comment type="subcellular location">
    <subcellularLocation>
        <location evidence="1 7">Cell membrane</location>
        <topology evidence="1 7">Multi-pass membrane protein</topology>
    </subcellularLocation>
</comment>
<dbReference type="CDD" id="cd06261">
    <property type="entry name" value="TM_PBP2"/>
    <property type="match status" value="1"/>
</dbReference>
<dbReference type="Gene3D" id="1.10.3720.10">
    <property type="entry name" value="MetI-like"/>
    <property type="match status" value="1"/>
</dbReference>
<keyword evidence="5 7" id="KW-1133">Transmembrane helix</keyword>
<feature type="transmembrane region" description="Helical" evidence="7">
    <location>
        <begin position="154"/>
        <end position="178"/>
    </location>
</feature>
<dbReference type="InterPro" id="IPR051393">
    <property type="entry name" value="ABC_transporter_permease"/>
</dbReference>
<dbReference type="Proteomes" id="UP000002016">
    <property type="component" value="Chromosome"/>
</dbReference>
<feature type="transmembrane region" description="Helical" evidence="7">
    <location>
        <begin position="213"/>
        <end position="234"/>
    </location>
</feature>
<feature type="transmembrane region" description="Helical" evidence="7">
    <location>
        <begin position="262"/>
        <end position="281"/>
    </location>
</feature>
<evidence type="ECO:0000256" key="2">
    <source>
        <dbReference type="ARBA" id="ARBA00022448"/>
    </source>
</evidence>
<feature type="transmembrane region" description="Helical" evidence="7">
    <location>
        <begin position="107"/>
        <end position="127"/>
    </location>
</feature>
<evidence type="ECO:0000259" key="8">
    <source>
        <dbReference type="PROSITE" id="PS50928"/>
    </source>
</evidence>
<keyword evidence="3" id="KW-1003">Cell membrane</keyword>
<keyword evidence="2 7" id="KW-0813">Transport</keyword>
<dbReference type="HOGENOM" id="CLU_016047_0_2_0"/>
<feature type="transmembrane region" description="Helical" evidence="7">
    <location>
        <begin position="74"/>
        <end position="95"/>
    </location>
</feature>
<dbReference type="EMBL" id="CP000812">
    <property type="protein sequence ID" value="ABV34133.1"/>
    <property type="molecule type" value="Genomic_DNA"/>
</dbReference>
<dbReference type="Pfam" id="PF00528">
    <property type="entry name" value="BPD_transp_1"/>
    <property type="match status" value="1"/>
</dbReference>
<dbReference type="OrthoDB" id="9777304at2"/>
<dbReference type="PANTHER" id="PTHR30193:SF37">
    <property type="entry name" value="INNER MEMBRANE ABC TRANSPORTER PERMEASE PROTEIN YCJO"/>
    <property type="match status" value="1"/>
</dbReference>
<sequence precursor="true">MTVHNRKKHTLLAYLFFLPFGALLVVFKLIPFVNSVRMVFYKWDILGTPQFIGLSNLSRMFSDKVFLSSLWHTFYFVILTVPPIMILSFLVAVLANSKMHARGFLRSAFYLPYTLTISVVCLTWSLLYNPYFGLISKATKSIGLKTINWLVDPFWAMPAVAITTVWWTMGFCVILYIAGLQQIPSSYYEAAELDGASSFKKMIFITIPLLKRVHVLVIVTQIIASLQIFGQVYIMTAGGPAGKTRTVMQYIYEQGFRYFKMGYAQSMAFIMFLIMLVFSYLQLRLMISSSKEELI</sequence>
<evidence type="ECO:0000256" key="5">
    <source>
        <dbReference type="ARBA" id="ARBA00022989"/>
    </source>
</evidence>
<dbReference type="PANTHER" id="PTHR30193">
    <property type="entry name" value="ABC TRANSPORTER PERMEASE PROTEIN"/>
    <property type="match status" value="1"/>
</dbReference>
<proteinExistence type="inferred from homology"/>
<dbReference type="InterPro" id="IPR000515">
    <property type="entry name" value="MetI-like"/>
</dbReference>
<evidence type="ECO:0000256" key="4">
    <source>
        <dbReference type="ARBA" id="ARBA00022692"/>
    </source>
</evidence>
<dbReference type="PROSITE" id="PS50928">
    <property type="entry name" value="ABC_TM1"/>
    <property type="match status" value="1"/>
</dbReference>
<dbReference type="InterPro" id="IPR035906">
    <property type="entry name" value="MetI-like_sf"/>
</dbReference>
<evidence type="ECO:0000256" key="7">
    <source>
        <dbReference type="RuleBase" id="RU363032"/>
    </source>
</evidence>
<feature type="domain" description="ABC transmembrane type-1" evidence="8">
    <location>
        <begin position="70"/>
        <end position="282"/>
    </location>
</feature>
<dbReference type="GO" id="GO:0055085">
    <property type="term" value="P:transmembrane transport"/>
    <property type="evidence" value="ECO:0007669"/>
    <property type="project" value="InterPro"/>
</dbReference>
<evidence type="ECO:0000313" key="9">
    <source>
        <dbReference type="EMBL" id="ABV34133.1"/>
    </source>
</evidence>
<feature type="transmembrane region" description="Helical" evidence="7">
    <location>
        <begin position="12"/>
        <end position="33"/>
    </location>
</feature>
<reference evidence="9 10" key="2">
    <citation type="journal article" date="2009" name="Proc. Natl. Acad. Sci. U.S.A.">
        <title>On the chimeric nature, thermophilic origin, and phylogenetic placement of the Thermotogales.</title>
        <authorList>
            <person name="Zhaxybayeva O."/>
            <person name="Swithers K.S."/>
            <person name="Lapierre P."/>
            <person name="Fournier G.P."/>
            <person name="Bickhart D.M."/>
            <person name="DeBoy R.T."/>
            <person name="Nelson K.E."/>
            <person name="Nesbo C.L."/>
            <person name="Doolittle W.F."/>
            <person name="Gogarten J.P."/>
            <person name="Noll K.M."/>
        </authorList>
    </citation>
    <scope>NUCLEOTIDE SEQUENCE [LARGE SCALE GENOMIC DNA]</scope>
    <source>
        <strain evidence="10">ATCC BAA-301 / DSM 14385 / NBRC 107922 / TMO</strain>
    </source>
</reference>
<organism evidence="9 10">
    <name type="scientific">Pseudothermotoga lettingae (strain ATCC BAA-301 / DSM 14385 / NBRC 107922 / TMO)</name>
    <name type="common">Thermotoga lettingae</name>
    <dbReference type="NCBI Taxonomy" id="416591"/>
    <lineage>
        <taxon>Bacteria</taxon>
        <taxon>Thermotogati</taxon>
        <taxon>Thermotogota</taxon>
        <taxon>Thermotogae</taxon>
        <taxon>Thermotogales</taxon>
        <taxon>Thermotogaceae</taxon>
        <taxon>Pseudothermotoga</taxon>
    </lineage>
</organism>
<keyword evidence="4 7" id="KW-0812">Transmembrane</keyword>
<reference evidence="9 10" key="1">
    <citation type="submission" date="2007-08" db="EMBL/GenBank/DDBJ databases">
        <title>Complete sequence of Thermotoga lettingae TMO.</title>
        <authorList>
            <consortium name="US DOE Joint Genome Institute"/>
            <person name="Copeland A."/>
            <person name="Lucas S."/>
            <person name="Lapidus A."/>
            <person name="Barry K."/>
            <person name="Glavina del Rio T."/>
            <person name="Dalin E."/>
            <person name="Tice H."/>
            <person name="Pitluck S."/>
            <person name="Foster B."/>
            <person name="Bruce D."/>
            <person name="Schmutz J."/>
            <person name="Larimer F."/>
            <person name="Land M."/>
            <person name="Hauser L."/>
            <person name="Kyrpides N."/>
            <person name="Mikhailova N."/>
            <person name="Nelson K."/>
            <person name="Gogarten J.P."/>
            <person name="Noll K."/>
            <person name="Richardson P."/>
        </authorList>
    </citation>
    <scope>NUCLEOTIDE SEQUENCE [LARGE SCALE GENOMIC DNA]</scope>
    <source>
        <strain evidence="10">ATCC BAA-301 / DSM 14385 / NBRC 107922 / TMO</strain>
    </source>
</reference>
<keyword evidence="10" id="KW-1185">Reference proteome</keyword>
<evidence type="ECO:0000256" key="1">
    <source>
        <dbReference type="ARBA" id="ARBA00004651"/>
    </source>
</evidence>
<dbReference type="KEGG" id="tle:Tlet_1579"/>
<evidence type="ECO:0000256" key="3">
    <source>
        <dbReference type="ARBA" id="ARBA00022475"/>
    </source>
</evidence>
<gene>
    <name evidence="9" type="ordered locus">Tlet_1579</name>
</gene>
<keyword evidence="6 7" id="KW-0472">Membrane</keyword>
<protein>
    <submittedName>
        <fullName evidence="9">Binding-protein-dependent transport systems inner membrane component</fullName>
    </submittedName>
</protein>
<dbReference type="eggNOG" id="COG1175">
    <property type="taxonomic scope" value="Bacteria"/>
</dbReference>
<name>A8F7J9_PSELT</name>
<dbReference type="SUPFAM" id="SSF161098">
    <property type="entry name" value="MetI-like"/>
    <property type="match status" value="1"/>
</dbReference>
<dbReference type="RefSeq" id="WP_012003609.1">
    <property type="nucleotide sequence ID" value="NC_009828.1"/>
</dbReference>
<dbReference type="GO" id="GO:0005886">
    <property type="term" value="C:plasma membrane"/>
    <property type="evidence" value="ECO:0007669"/>
    <property type="project" value="UniProtKB-SubCell"/>
</dbReference>
<comment type="similarity">
    <text evidence="7">Belongs to the binding-protein-dependent transport system permease family.</text>
</comment>
<accession>A8F7J9</accession>
<evidence type="ECO:0000256" key="6">
    <source>
        <dbReference type="ARBA" id="ARBA00023136"/>
    </source>
</evidence>
<dbReference type="STRING" id="416591.Tlet_1579"/>